<reference evidence="2 3" key="1">
    <citation type="submission" date="2024-04" db="EMBL/GenBank/DDBJ databases">
        <title>The reference genome of an endangered Asteraceae, Deinandra increscens subsp. villosa, native to the Central Coast of California.</title>
        <authorList>
            <person name="Guilliams M."/>
            <person name="Hasenstab-Lehman K."/>
            <person name="Meyer R."/>
            <person name="Mcevoy S."/>
        </authorList>
    </citation>
    <scope>NUCLEOTIDE SEQUENCE [LARGE SCALE GENOMIC DNA]</scope>
    <source>
        <tissue evidence="2">Leaf</tissue>
    </source>
</reference>
<proteinExistence type="predicted"/>
<dbReference type="SUPFAM" id="SSF53098">
    <property type="entry name" value="Ribonuclease H-like"/>
    <property type="match status" value="1"/>
</dbReference>
<dbReference type="GO" id="GO:0046983">
    <property type="term" value="F:protein dimerization activity"/>
    <property type="evidence" value="ECO:0007669"/>
    <property type="project" value="InterPro"/>
</dbReference>
<dbReference type="InterPro" id="IPR012337">
    <property type="entry name" value="RNaseH-like_sf"/>
</dbReference>
<dbReference type="PANTHER" id="PTHR45749:SF35">
    <property type="entry name" value="AC-LIKE TRANSPOSASE-RELATED"/>
    <property type="match status" value="1"/>
</dbReference>
<dbReference type="Proteomes" id="UP001408789">
    <property type="component" value="Unassembled WGS sequence"/>
</dbReference>
<gene>
    <name evidence="2" type="ORF">SSX86_020256</name>
</gene>
<dbReference type="InterPro" id="IPR008906">
    <property type="entry name" value="HATC_C_dom"/>
</dbReference>
<sequence>MANSCHKAKTFFGTCQTIYNVFSSSTQRWSVLLDYVDDLTLKSLCATRWESRIESVKAIVSQVPQIKKALIHLAKVSEDGKVVRDAESLLNGEFSSFEFILSLVIWYNILSKINLVSKNLQSKDMLLDVAIKNLNGLVTFFNNYRNNGLDRDIIEAKKIAEAIDIEPEFTVKRASCRKKQFDEIPNTEREQQSAKENFRTDYFLVLVDMALSQITTRFEQMEHFESIFGFMFDASKLYYLDDDLLKTSCLNLELALTHDKDSDIDGNDLFIELEILQGMLPRVAYEGERPWTSIKIMEFAKKMDMFPNVLLAYKILLTIPVTVASAERSFSKLKLLKTYLRSTMTQERLNGLAILSIESSFLANVDYDKLIEVFASKNARRHHFR</sequence>
<organism evidence="2 3">
    <name type="scientific">Deinandra increscens subsp. villosa</name>
    <dbReference type="NCBI Taxonomy" id="3103831"/>
    <lineage>
        <taxon>Eukaryota</taxon>
        <taxon>Viridiplantae</taxon>
        <taxon>Streptophyta</taxon>
        <taxon>Embryophyta</taxon>
        <taxon>Tracheophyta</taxon>
        <taxon>Spermatophyta</taxon>
        <taxon>Magnoliopsida</taxon>
        <taxon>eudicotyledons</taxon>
        <taxon>Gunneridae</taxon>
        <taxon>Pentapetalae</taxon>
        <taxon>asterids</taxon>
        <taxon>campanulids</taxon>
        <taxon>Asterales</taxon>
        <taxon>Asteraceae</taxon>
        <taxon>Asteroideae</taxon>
        <taxon>Heliantheae alliance</taxon>
        <taxon>Madieae</taxon>
        <taxon>Madiinae</taxon>
        <taxon>Deinandra</taxon>
    </lineage>
</organism>
<dbReference type="EMBL" id="JBCNJP010000020">
    <property type="protein sequence ID" value="KAK9059552.1"/>
    <property type="molecule type" value="Genomic_DNA"/>
</dbReference>
<dbReference type="AlphaFoldDB" id="A0AAP0CSP4"/>
<dbReference type="PANTHER" id="PTHR45749">
    <property type="match status" value="1"/>
</dbReference>
<evidence type="ECO:0000259" key="1">
    <source>
        <dbReference type="Pfam" id="PF05699"/>
    </source>
</evidence>
<comment type="caution">
    <text evidence="2">The sequence shown here is derived from an EMBL/GenBank/DDBJ whole genome shotgun (WGS) entry which is preliminary data.</text>
</comment>
<dbReference type="Pfam" id="PF05699">
    <property type="entry name" value="Dimer_Tnp_hAT"/>
    <property type="match status" value="1"/>
</dbReference>
<keyword evidence="3" id="KW-1185">Reference proteome</keyword>
<evidence type="ECO:0000313" key="2">
    <source>
        <dbReference type="EMBL" id="KAK9059552.1"/>
    </source>
</evidence>
<feature type="domain" description="HAT C-terminal dimerisation" evidence="1">
    <location>
        <begin position="295"/>
        <end position="359"/>
    </location>
</feature>
<accession>A0AAP0CSP4</accession>
<evidence type="ECO:0000313" key="3">
    <source>
        <dbReference type="Proteomes" id="UP001408789"/>
    </source>
</evidence>
<name>A0AAP0CSP4_9ASTR</name>
<protein>
    <recommendedName>
        <fullName evidence="1">HAT C-terminal dimerisation domain-containing protein</fullName>
    </recommendedName>
</protein>